<name>A0ABV6WTD9_9ACTN</name>
<organism evidence="1 2">
    <name type="scientific">Streptacidiphilus alkalitolerans</name>
    <dbReference type="NCBI Taxonomy" id="3342712"/>
    <lineage>
        <taxon>Bacteria</taxon>
        <taxon>Bacillati</taxon>
        <taxon>Actinomycetota</taxon>
        <taxon>Actinomycetes</taxon>
        <taxon>Kitasatosporales</taxon>
        <taxon>Streptomycetaceae</taxon>
        <taxon>Streptacidiphilus</taxon>
    </lineage>
</organism>
<protein>
    <submittedName>
        <fullName evidence="1">Uncharacterized protein</fullName>
    </submittedName>
</protein>
<comment type="caution">
    <text evidence="1">The sequence shown here is derived from an EMBL/GenBank/DDBJ whole genome shotgun (WGS) entry which is preliminary data.</text>
</comment>
<evidence type="ECO:0000313" key="2">
    <source>
        <dbReference type="Proteomes" id="UP001592530"/>
    </source>
</evidence>
<sequence length="154" mass="17499">MISSRFRARRPLGMVARRQRQVSFQGRCVLAYAPLSGVDEERKQSKPTTPQFRFTPEFTATMRVDPTAMLGTMGLHARLGDTGQDLSIAAEIIELCLQLLEDPAALYQRRDDQQRRQLNQALFEAFVHPPRIRRRHLGQPPTQGAIQQLAYDPG</sequence>
<dbReference type="EMBL" id="JBHEZY010000001">
    <property type="protein sequence ID" value="MFC1429197.1"/>
    <property type="molecule type" value="Genomic_DNA"/>
</dbReference>
<proteinExistence type="predicted"/>
<gene>
    <name evidence="1" type="ORF">ACEZDB_00790</name>
</gene>
<dbReference type="Proteomes" id="UP001592530">
    <property type="component" value="Unassembled WGS sequence"/>
</dbReference>
<evidence type="ECO:0000313" key="1">
    <source>
        <dbReference type="EMBL" id="MFC1429197.1"/>
    </source>
</evidence>
<dbReference type="RefSeq" id="WP_380547563.1">
    <property type="nucleotide sequence ID" value="NZ_JBHEZY010000001.1"/>
</dbReference>
<accession>A0ABV6WTD9</accession>
<reference evidence="1 2" key="1">
    <citation type="submission" date="2024-09" db="EMBL/GenBank/DDBJ databases">
        <authorList>
            <person name="Lee S.D."/>
        </authorList>
    </citation>
    <scope>NUCLEOTIDE SEQUENCE [LARGE SCALE GENOMIC DNA]</scope>
    <source>
        <strain evidence="1 2">N1-3</strain>
    </source>
</reference>